<keyword evidence="6" id="KW-1185">Reference proteome</keyword>
<reference evidence="5 6" key="1">
    <citation type="submission" date="2016-03" db="EMBL/GenBank/DDBJ databases">
        <title>Draft Genome Sequence of the Strain BR 10245 (Bradyrhizobium sp.) isolated from nodules of Centrolobium paraense.</title>
        <authorList>
            <person name="Simoes-Araujo J.L.Sr."/>
            <person name="Barauna A.C."/>
            <person name="Silva K."/>
            <person name="Zilli J.E."/>
        </authorList>
    </citation>
    <scope>NUCLEOTIDE SEQUENCE [LARGE SCALE GENOMIC DNA]</scope>
    <source>
        <strain evidence="5 6">BR 10245</strain>
    </source>
</reference>
<dbReference type="Pfam" id="PF02397">
    <property type="entry name" value="Bac_transf"/>
    <property type="match status" value="1"/>
</dbReference>
<dbReference type="Proteomes" id="UP000076959">
    <property type="component" value="Unassembled WGS sequence"/>
</dbReference>
<comment type="caution">
    <text evidence="5">The sequence shown here is derived from an EMBL/GenBank/DDBJ whole genome shotgun (WGS) entry which is preliminary data.</text>
</comment>
<organism evidence="5 6">
    <name type="scientific">Bradyrhizobium centrolobii</name>
    <dbReference type="NCBI Taxonomy" id="1505087"/>
    <lineage>
        <taxon>Bacteria</taxon>
        <taxon>Pseudomonadati</taxon>
        <taxon>Pseudomonadota</taxon>
        <taxon>Alphaproteobacteria</taxon>
        <taxon>Hyphomicrobiales</taxon>
        <taxon>Nitrobacteraceae</taxon>
        <taxon>Bradyrhizobium</taxon>
    </lineage>
</organism>
<protein>
    <submittedName>
        <fullName evidence="5">Sugar transferase</fullName>
    </submittedName>
</protein>
<evidence type="ECO:0000313" key="6">
    <source>
        <dbReference type="Proteomes" id="UP000076959"/>
    </source>
</evidence>
<dbReference type="GO" id="GO:0000271">
    <property type="term" value="P:polysaccharide biosynthetic process"/>
    <property type="evidence" value="ECO:0007669"/>
    <property type="project" value="UniProtKB-KW"/>
</dbReference>
<dbReference type="GO" id="GO:0016780">
    <property type="term" value="F:phosphotransferase activity, for other substituted phosphate groups"/>
    <property type="evidence" value="ECO:0007669"/>
    <property type="project" value="TreeGrafter"/>
</dbReference>
<dbReference type="PANTHER" id="PTHR30576:SF0">
    <property type="entry name" value="UNDECAPRENYL-PHOSPHATE N-ACETYLGALACTOSAMINYL 1-PHOSPHATE TRANSFERASE-RELATED"/>
    <property type="match status" value="1"/>
</dbReference>
<keyword evidence="3" id="KW-0812">Transmembrane</keyword>
<dbReference type="InterPro" id="IPR003362">
    <property type="entry name" value="Bact_transf"/>
</dbReference>
<dbReference type="STRING" id="1505087.AYJ54_10435"/>
<feature type="transmembrane region" description="Helical" evidence="3">
    <location>
        <begin position="21"/>
        <end position="48"/>
    </location>
</feature>
<dbReference type="AlphaFoldDB" id="A0A176YUU4"/>
<keyword evidence="3" id="KW-1133">Transmembrane helix</keyword>
<evidence type="ECO:0000259" key="4">
    <source>
        <dbReference type="Pfam" id="PF02397"/>
    </source>
</evidence>
<evidence type="ECO:0000256" key="1">
    <source>
        <dbReference type="ARBA" id="ARBA00006464"/>
    </source>
</evidence>
<keyword evidence="3" id="KW-0472">Membrane</keyword>
<keyword evidence="5" id="KW-0808">Transferase</keyword>
<gene>
    <name evidence="5" type="ORF">AYJ54_10435</name>
</gene>
<proteinExistence type="inferred from homology"/>
<dbReference type="RefSeq" id="WP_063699653.1">
    <property type="nucleotide sequence ID" value="NZ_LUUB01000051.1"/>
</dbReference>
<comment type="similarity">
    <text evidence="1">Belongs to the bacterial sugar transferase family.</text>
</comment>
<dbReference type="EMBL" id="LUUB01000051">
    <property type="protein sequence ID" value="OAF10678.1"/>
    <property type="molecule type" value="Genomic_DNA"/>
</dbReference>
<dbReference type="PANTHER" id="PTHR30576">
    <property type="entry name" value="COLANIC BIOSYNTHESIS UDP-GLUCOSE LIPID CARRIER TRANSFERASE"/>
    <property type="match status" value="1"/>
</dbReference>
<evidence type="ECO:0000313" key="5">
    <source>
        <dbReference type="EMBL" id="OAF10678.1"/>
    </source>
</evidence>
<accession>A0A176YUU4</accession>
<name>A0A176YUU4_9BRAD</name>
<keyword evidence="2" id="KW-0270">Exopolysaccharide synthesis</keyword>
<sequence>MSEMATPEFARAAAAPVRLRRFVDILCAGTAGLVLMPVLLIIALAIWIEGGRPILYSQLRLGRNGSPFRMYKFRKFRADCDDRGSPLTMMNDDRMTTIGHVLAGFKLDELPQLWNILRGDMSFVGPRPESLAFADCFKNGFEKILEHRPGLIGPCQVLFRHENTLFPPGGNVADFYRDVLFPAKAKIDLAYYSRRTVASDLWWVLRAGWISVGEPLLRRIRKRRPDDQTVQHQQSAISARKFS</sequence>
<evidence type="ECO:0000256" key="2">
    <source>
        <dbReference type="ARBA" id="ARBA00023169"/>
    </source>
</evidence>
<dbReference type="OrthoDB" id="9808602at2"/>
<evidence type="ECO:0000256" key="3">
    <source>
        <dbReference type="SAM" id="Phobius"/>
    </source>
</evidence>
<feature type="domain" description="Bacterial sugar transferase" evidence="4">
    <location>
        <begin position="20"/>
        <end position="207"/>
    </location>
</feature>